<evidence type="ECO:0000256" key="1">
    <source>
        <dbReference type="SAM" id="Phobius"/>
    </source>
</evidence>
<sequence>MLDTLTTKTIEGQLAVHDVTSALVTKVMPKGNQDLEEGSTTVEYAIGAVATAGLAGLLIVVLKSGVVKGLLQNIITQALSL</sequence>
<dbReference type="EMBL" id="PKKJ01000021">
    <property type="protein sequence ID" value="PKY65598.1"/>
    <property type="molecule type" value="Genomic_DNA"/>
</dbReference>
<protein>
    <submittedName>
        <fullName evidence="2">DUF4244 domain-containing protein</fullName>
    </submittedName>
</protein>
<gene>
    <name evidence="2" type="ORF">CYJ25_08685</name>
</gene>
<accession>A0A2I1I391</accession>
<comment type="caution">
    <text evidence="2">The sequence shown here is derived from an EMBL/GenBank/DDBJ whole genome shotgun (WGS) entry which is preliminary data.</text>
</comment>
<dbReference type="RefSeq" id="WP_101628748.1">
    <property type="nucleotide sequence ID" value="NZ_PKKJ01000021.1"/>
</dbReference>
<dbReference type="InterPro" id="IPR025338">
    <property type="entry name" value="DUF4244"/>
</dbReference>
<evidence type="ECO:0000313" key="3">
    <source>
        <dbReference type="Proteomes" id="UP000234545"/>
    </source>
</evidence>
<dbReference type="Pfam" id="PF14029">
    <property type="entry name" value="DUF4244"/>
    <property type="match status" value="1"/>
</dbReference>
<keyword evidence="1" id="KW-1133">Transmembrane helix</keyword>
<dbReference type="Proteomes" id="UP000234545">
    <property type="component" value="Unassembled WGS sequence"/>
</dbReference>
<evidence type="ECO:0000313" key="2">
    <source>
        <dbReference type="EMBL" id="PKY65598.1"/>
    </source>
</evidence>
<reference evidence="2 3" key="1">
    <citation type="submission" date="2017-12" db="EMBL/GenBank/DDBJ databases">
        <title>Phylogenetic diversity of female urinary microbiome.</title>
        <authorList>
            <person name="Thomas-White K."/>
            <person name="Wolfe A.J."/>
        </authorList>
    </citation>
    <scope>NUCLEOTIDE SEQUENCE [LARGE SCALE GENOMIC DNA]</scope>
    <source>
        <strain evidence="2 3">UMB0250</strain>
    </source>
</reference>
<proteinExistence type="predicted"/>
<organism evidence="2 3">
    <name type="scientific">Schaalia turicensis</name>
    <dbReference type="NCBI Taxonomy" id="131111"/>
    <lineage>
        <taxon>Bacteria</taxon>
        <taxon>Bacillati</taxon>
        <taxon>Actinomycetota</taxon>
        <taxon>Actinomycetes</taxon>
        <taxon>Actinomycetales</taxon>
        <taxon>Actinomycetaceae</taxon>
        <taxon>Schaalia</taxon>
    </lineage>
</organism>
<feature type="transmembrane region" description="Helical" evidence="1">
    <location>
        <begin position="44"/>
        <end position="62"/>
    </location>
</feature>
<dbReference type="AlphaFoldDB" id="A0A2I1I391"/>
<name>A0A2I1I391_9ACTO</name>
<keyword evidence="1" id="KW-0812">Transmembrane</keyword>
<keyword evidence="1" id="KW-0472">Membrane</keyword>